<dbReference type="GO" id="GO:0003341">
    <property type="term" value="P:cilium movement"/>
    <property type="evidence" value="ECO:0007669"/>
    <property type="project" value="TreeGrafter"/>
</dbReference>
<dbReference type="InterPro" id="IPR056497">
    <property type="entry name" value="HEAT_DAAF5"/>
</dbReference>
<dbReference type="GO" id="GO:0036158">
    <property type="term" value="P:outer dynein arm assembly"/>
    <property type="evidence" value="ECO:0007669"/>
    <property type="project" value="TreeGrafter"/>
</dbReference>
<dbReference type="STRING" id="70667.A0A183SRP6"/>
<proteinExistence type="predicted"/>
<dbReference type="PANTHER" id="PTHR16216:SF2">
    <property type="entry name" value="DYNEIN AXONEMAL ASSEMBLY FACTOR 5"/>
    <property type="match status" value="1"/>
</dbReference>
<dbReference type="InterPro" id="IPR016024">
    <property type="entry name" value="ARM-type_fold"/>
</dbReference>
<name>A0A183SRP6_SCHSO</name>
<dbReference type="EMBL" id="UYSU01033898">
    <property type="protein sequence ID" value="VDL93279.1"/>
    <property type="molecule type" value="Genomic_DNA"/>
</dbReference>
<dbReference type="Proteomes" id="UP000275846">
    <property type="component" value="Unassembled WGS sequence"/>
</dbReference>
<gene>
    <name evidence="4" type="ORF">SSLN_LOCUS6894</name>
</gene>
<evidence type="ECO:0000259" key="3">
    <source>
        <dbReference type="Pfam" id="PF25757"/>
    </source>
</evidence>
<feature type="domain" description="Dynein axonemal assembly factor 5 TPR repeats" evidence="3">
    <location>
        <begin position="15"/>
        <end position="254"/>
    </location>
</feature>
<evidence type="ECO:0000313" key="5">
    <source>
        <dbReference type="Proteomes" id="UP000275846"/>
    </source>
</evidence>
<accession>A0A183SRP6</accession>
<dbReference type="Pfam" id="PF25757">
    <property type="entry name" value="TPR_DNAAF5"/>
    <property type="match status" value="1"/>
</dbReference>
<dbReference type="InterPro" id="IPR057978">
    <property type="entry name" value="TPR_DAAF5"/>
</dbReference>
<dbReference type="InterPro" id="IPR052623">
    <property type="entry name" value="DAAF5"/>
</dbReference>
<dbReference type="Pfam" id="PF24573">
    <property type="entry name" value="HEAT_DAAF5"/>
    <property type="match status" value="1"/>
</dbReference>
<evidence type="ECO:0000313" key="4">
    <source>
        <dbReference type="EMBL" id="VDL93279.1"/>
    </source>
</evidence>
<feature type="compositionally biased region" description="Polar residues" evidence="1">
    <location>
        <begin position="382"/>
        <end position="397"/>
    </location>
</feature>
<dbReference type="GO" id="GO:0036159">
    <property type="term" value="P:inner dynein arm assembly"/>
    <property type="evidence" value="ECO:0007669"/>
    <property type="project" value="TreeGrafter"/>
</dbReference>
<dbReference type="GO" id="GO:0005737">
    <property type="term" value="C:cytoplasm"/>
    <property type="evidence" value="ECO:0007669"/>
    <property type="project" value="TreeGrafter"/>
</dbReference>
<feature type="region of interest" description="Disordered" evidence="1">
    <location>
        <begin position="382"/>
        <end position="402"/>
    </location>
</feature>
<dbReference type="AlphaFoldDB" id="A0A183SRP6"/>
<sequence>MTFLVTESSRTLSLLSSESKAKRRESLEQITHDIDENVPNSQISEVEAYCSYIVPHVVMSISDPVESHRERALQILFKLCNVIEDSSPFLPHVMPIFVKRFTEKEMMEVAEEIRLFSLRLLLNLLLKIKKDSSYTPDYCLIVQHALTDSYPDIKIVCCDLLSELSTKFSAAFYRSAEPILKPLLKNVTHQQHRVRLATVKAIGAVFAHCNGEFVDYTIAPLTQRLFDASIPVRKAVISVVGDWLLNLMDRYSYHGVKYQKENEDQLKDKIDFDSGVPSWYPAGQMRPNFGCREIIHRTASRILPGLCKDLSDWQEETRKKASGLLPILLLHLENAVTQHTQVLISGISAGVADGIQRTISTNAGGGTIYLLLMSPDRGIPNISTLTNENPSGTSANSRDGAPSSEASEALQVLKQLYLATRYVSCFVSPNINMVVDGVCIGVPSFEELSCLLGVSDGDHFCCVPFEVVVTVHGVRIHEGQGIALADGQFTLIYAGPKLSTRTAFTWNAVWWKLAYESARRCNETTSPTSLAGNLFMLANLISGASTLDMTSTATDKPELPCFAVRIAAYLTSEELLCCAAFANKAGLLECANALCALVEEMTSRFLVAKEAAVREQAGEGVAAPDASAMDNLTFPLKGNWDNICIQLVDEVFFLLMSISANWNPDTERTEFAVAFNEQVGRLLCVLARSVDALCSKPGTSARKCECHHEEDDTPEGKEEQIIAAARRRGQILEQLYARELPKVLKRLDEDRVAQGGWYPRSTGLAIFTHTVLAAGPALLAGLEPPCKCCKPLITGELPENSLLPTLQLLEQGCKLNQPLTTKGSGDEKSHPMSIASEAELHLRGLLLLVRLTEHARVRLITDSNAMYVLDCSLEHINVA</sequence>
<dbReference type="OrthoDB" id="413572at2759"/>
<protein>
    <submittedName>
        <fullName evidence="6">Dynein assembly factor 5, axonemal</fullName>
    </submittedName>
</protein>
<dbReference type="GO" id="GO:0045505">
    <property type="term" value="F:dynein intermediate chain binding"/>
    <property type="evidence" value="ECO:0007669"/>
    <property type="project" value="TreeGrafter"/>
</dbReference>
<reference evidence="6" key="1">
    <citation type="submission" date="2016-06" db="UniProtKB">
        <authorList>
            <consortium name="WormBaseParasite"/>
        </authorList>
    </citation>
    <scope>IDENTIFICATION</scope>
</reference>
<reference evidence="4 5" key="2">
    <citation type="submission" date="2018-11" db="EMBL/GenBank/DDBJ databases">
        <authorList>
            <consortium name="Pathogen Informatics"/>
        </authorList>
    </citation>
    <scope>NUCLEOTIDE SEQUENCE [LARGE SCALE GENOMIC DNA]</scope>
    <source>
        <strain evidence="4 5">NST_G2</strain>
    </source>
</reference>
<evidence type="ECO:0000259" key="2">
    <source>
        <dbReference type="Pfam" id="PF24573"/>
    </source>
</evidence>
<keyword evidence="5" id="KW-1185">Reference proteome</keyword>
<dbReference type="PANTHER" id="PTHR16216">
    <property type="entry name" value="DYNEIN ASSEMBLY FACTOR 5, AXONEMAL"/>
    <property type="match status" value="1"/>
</dbReference>
<organism evidence="6">
    <name type="scientific">Schistocephalus solidus</name>
    <name type="common">Tapeworm</name>
    <dbReference type="NCBI Taxonomy" id="70667"/>
    <lineage>
        <taxon>Eukaryota</taxon>
        <taxon>Metazoa</taxon>
        <taxon>Spiralia</taxon>
        <taxon>Lophotrochozoa</taxon>
        <taxon>Platyhelminthes</taxon>
        <taxon>Cestoda</taxon>
        <taxon>Eucestoda</taxon>
        <taxon>Diphyllobothriidea</taxon>
        <taxon>Diphyllobothriidae</taxon>
        <taxon>Schistocephalus</taxon>
    </lineage>
</organism>
<feature type="domain" description="Dynein axonemal assembly factor 5 HEAT-repeat" evidence="2">
    <location>
        <begin position="279"/>
        <end position="353"/>
    </location>
</feature>
<dbReference type="InterPro" id="IPR011989">
    <property type="entry name" value="ARM-like"/>
</dbReference>
<dbReference type="WBParaSite" id="SSLN_0000711301-mRNA-1">
    <property type="protein sequence ID" value="SSLN_0000711301-mRNA-1"/>
    <property type="gene ID" value="SSLN_0000711301"/>
</dbReference>
<dbReference type="Gene3D" id="1.25.10.10">
    <property type="entry name" value="Leucine-rich Repeat Variant"/>
    <property type="match status" value="1"/>
</dbReference>
<dbReference type="SUPFAM" id="SSF48371">
    <property type="entry name" value="ARM repeat"/>
    <property type="match status" value="1"/>
</dbReference>
<evidence type="ECO:0000313" key="6">
    <source>
        <dbReference type="WBParaSite" id="SSLN_0000711301-mRNA-1"/>
    </source>
</evidence>
<evidence type="ECO:0000256" key="1">
    <source>
        <dbReference type="SAM" id="MobiDB-lite"/>
    </source>
</evidence>